<name>A0ABX4YNP7_9LEPT</name>
<evidence type="ECO:0000256" key="8">
    <source>
        <dbReference type="RuleBase" id="RU364100"/>
    </source>
</evidence>
<keyword evidence="10" id="KW-1185">Reference proteome</keyword>
<dbReference type="RefSeq" id="WP_010409393.1">
    <property type="nucleotide sequence ID" value="NZ_MCRM02000001.1"/>
</dbReference>
<keyword evidence="5" id="KW-0190">Covalent protein-DNA linkage</keyword>
<reference evidence="9" key="1">
    <citation type="submission" date="2018-01" db="EMBL/GenBank/DDBJ databases">
        <title>Genomic characterization of Leptospira inadai serogroup Lyme isolated from captured rat in Brazil and comparative analysis with human reference strain.</title>
        <authorList>
            <person name="Moreno L.Z."/>
            <person name="Loureiro A.P."/>
            <person name="Miraglia F."/>
            <person name="Kremer F.S."/>
            <person name="Eslabao M.R."/>
            <person name="Dellagostin O.A."/>
            <person name="Lilenbaum W."/>
            <person name="Moreno A.M."/>
        </authorList>
    </citation>
    <scope>NUCLEOTIDE SEQUENCE [LARGE SCALE GENOMIC DNA]</scope>
    <source>
        <strain evidence="9">M34/99</strain>
    </source>
</reference>
<dbReference type="EC" id="3.4.-.-" evidence="8"/>
<evidence type="ECO:0000313" key="10">
    <source>
        <dbReference type="Proteomes" id="UP000094669"/>
    </source>
</evidence>
<evidence type="ECO:0000256" key="7">
    <source>
        <dbReference type="ARBA" id="ARBA00023239"/>
    </source>
</evidence>
<proteinExistence type="inferred from homology"/>
<dbReference type="EMBL" id="MCRM02000001">
    <property type="protein sequence ID" value="PNV76774.1"/>
    <property type="molecule type" value="Genomic_DNA"/>
</dbReference>
<evidence type="ECO:0000256" key="5">
    <source>
        <dbReference type="ARBA" id="ARBA00023124"/>
    </source>
</evidence>
<evidence type="ECO:0000256" key="4">
    <source>
        <dbReference type="ARBA" id="ARBA00022801"/>
    </source>
</evidence>
<dbReference type="InterPro" id="IPR003738">
    <property type="entry name" value="SRAP"/>
</dbReference>
<organism evidence="9 10">
    <name type="scientific">Leptospira inadai serovar Lyme</name>
    <dbReference type="NCBI Taxonomy" id="293084"/>
    <lineage>
        <taxon>Bacteria</taxon>
        <taxon>Pseudomonadati</taxon>
        <taxon>Spirochaetota</taxon>
        <taxon>Spirochaetia</taxon>
        <taxon>Leptospirales</taxon>
        <taxon>Leptospiraceae</taxon>
        <taxon>Leptospira</taxon>
    </lineage>
</organism>
<comment type="caution">
    <text evidence="9">The sequence shown here is derived from an EMBL/GenBank/DDBJ whole genome shotgun (WGS) entry which is preliminary data.</text>
</comment>
<keyword evidence="3" id="KW-0227">DNA damage</keyword>
<evidence type="ECO:0000256" key="1">
    <source>
        <dbReference type="ARBA" id="ARBA00008136"/>
    </source>
</evidence>
<dbReference type="PANTHER" id="PTHR13604:SF0">
    <property type="entry name" value="ABASIC SITE PROCESSING PROTEIN HMCES"/>
    <property type="match status" value="1"/>
</dbReference>
<evidence type="ECO:0000256" key="6">
    <source>
        <dbReference type="ARBA" id="ARBA00023125"/>
    </source>
</evidence>
<accession>A0ABX4YNP7</accession>
<keyword evidence="4 8" id="KW-0378">Hydrolase</keyword>
<keyword evidence="7" id="KW-0456">Lyase</keyword>
<evidence type="ECO:0000313" key="9">
    <source>
        <dbReference type="EMBL" id="PNV76774.1"/>
    </source>
</evidence>
<comment type="similarity">
    <text evidence="1 8">Belongs to the SOS response-associated peptidase family.</text>
</comment>
<gene>
    <name evidence="9" type="ORF">BES34_000320</name>
</gene>
<dbReference type="Proteomes" id="UP000094669">
    <property type="component" value="Unassembled WGS sequence"/>
</dbReference>
<keyword evidence="6" id="KW-0238">DNA-binding</keyword>
<protein>
    <recommendedName>
        <fullName evidence="8">Abasic site processing protein</fullName>
        <ecNumber evidence="8">3.4.-.-</ecNumber>
    </recommendedName>
</protein>
<evidence type="ECO:0000256" key="2">
    <source>
        <dbReference type="ARBA" id="ARBA00022670"/>
    </source>
</evidence>
<dbReference type="SUPFAM" id="SSF143081">
    <property type="entry name" value="BB1717-like"/>
    <property type="match status" value="1"/>
</dbReference>
<dbReference type="InterPro" id="IPR036590">
    <property type="entry name" value="SRAP-like"/>
</dbReference>
<keyword evidence="2 8" id="KW-0645">Protease</keyword>
<dbReference type="Pfam" id="PF02586">
    <property type="entry name" value="SRAP"/>
    <property type="match status" value="1"/>
</dbReference>
<dbReference type="Gene3D" id="3.90.1680.10">
    <property type="entry name" value="SOS response associated peptidase-like"/>
    <property type="match status" value="1"/>
</dbReference>
<evidence type="ECO:0000256" key="3">
    <source>
        <dbReference type="ARBA" id="ARBA00022763"/>
    </source>
</evidence>
<dbReference type="PANTHER" id="PTHR13604">
    <property type="entry name" value="DC12-RELATED"/>
    <property type="match status" value="1"/>
</dbReference>
<sequence>MCDSYSINISADRIISELEISAEQETIAEKYRLNRNIEPGDIAPVLISKGEDRILRNYKWGIWNSKSQKYEMIARVESIKTSPLWKDAIKDKDSRCIIPASSFFEWKVISEEERVNVEIFHKSEELFAFAGIHLHYHENGKVIPGFAIITVPASLEMTPVGDHQPGTIAKDDFDAWLEGSADPIPLIRSERGITFEIKSRIGSDS</sequence>